<gene>
    <name evidence="2" type="ORF">EVB03_04945</name>
</gene>
<dbReference type="PANTHER" id="PTHR37421:SF1">
    <property type="entry name" value="UPF0260 PROTEIN YCGN"/>
    <property type="match status" value="1"/>
</dbReference>
<reference evidence="2 3" key="1">
    <citation type="submission" date="2019-02" db="EMBL/GenBank/DDBJ databases">
        <title>Prokaryotic population dynamics and viral predation in marine succession experiment using metagenomics: the confinement effect.</title>
        <authorList>
            <person name="Haro-Moreno J.M."/>
            <person name="Rodriguez-Valera F."/>
            <person name="Lopez-Perez M."/>
        </authorList>
    </citation>
    <scope>NUCLEOTIDE SEQUENCE [LARGE SCALE GENOMIC DNA]</scope>
    <source>
        <strain evidence="2">MED-G170</strain>
    </source>
</reference>
<dbReference type="PIRSF" id="PIRSF006173">
    <property type="entry name" value="UCP006173"/>
    <property type="match status" value="1"/>
</dbReference>
<dbReference type="NCBIfam" id="NF003501">
    <property type="entry name" value="PRK05170.1-5"/>
    <property type="match status" value="1"/>
</dbReference>
<protein>
    <recommendedName>
        <fullName evidence="1">UPF0260 protein EVB03_04945</fullName>
    </recommendedName>
</protein>
<dbReference type="NCBIfam" id="NF003507">
    <property type="entry name" value="PRK05170.2-5"/>
    <property type="match status" value="1"/>
</dbReference>
<dbReference type="HAMAP" id="MF_00676">
    <property type="entry name" value="UPF0260"/>
    <property type="match status" value="1"/>
</dbReference>
<name>A0A520MGD3_9GAMM</name>
<accession>A0A520MGD3</accession>
<comment type="similarity">
    <text evidence="1">Belongs to the UPF0260 family.</text>
</comment>
<dbReference type="InterPro" id="IPR005358">
    <property type="entry name" value="Puta_zinc/iron-chelating_dom"/>
</dbReference>
<evidence type="ECO:0000313" key="3">
    <source>
        <dbReference type="Proteomes" id="UP000315889"/>
    </source>
</evidence>
<comment type="caution">
    <text evidence="2">The sequence shown here is derived from an EMBL/GenBank/DDBJ whole genome shotgun (WGS) entry which is preliminary data.</text>
</comment>
<evidence type="ECO:0000313" key="2">
    <source>
        <dbReference type="EMBL" id="RZO20265.1"/>
    </source>
</evidence>
<dbReference type="EMBL" id="SHBP01000005">
    <property type="protein sequence ID" value="RZO20265.1"/>
    <property type="molecule type" value="Genomic_DNA"/>
</dbReference>
<proteinExistence type="inferred from homology"/>
<dbReference type="AlphaFoldDB" id="A0A520MGD3"/>
<evidence type="ECO:0000256" key="1">
    <source>
        <dbReference type="HAMAP-Rule" id="MF_00676"/>
    </source>
</evidence>
<dbReference type="InterPro" id="IPR008228">
    <property type="entry name" value="UCP006173"/>
</dbReference>
<dbReference type="Pfam" id="PF03692">
    <property type="entry name" value="CxxCxxCC"/>
    <property type="match status" value="1"/>
</dbReference>
<dbReference type="Proteomes" id="UP000315889">
    <property type="component" value="Unassembled WGS sequence"/>
</dbReference>
<dbReference type="PANTHER" id="PTHR37421">
    <property type="entry name" value="UPF0260 PROTEIN YCGN"/>
    <property type="match status" value="1"/>
</dbReference>
<organism evidence="2 3">
    <name type="scientific">SAR92 clade bacterium</name>
    <dbReference type="NCBI Taxonomy" id="2315479"/>
    <lineage>
        <taxon>Bacteria</taxon>
        <taxon>Pseudomonadati</taxon>
        <taxon>Pseudomonadota</taxon>
        <taxon>Gammaproteobacteria</taxon>
        <taxon>Cellvibrionales</taxon>
        <taxon>Porticoccaceae</taxon>
        <taxon>SAR92 clade</taxon>
    </lineage>
</organism>
<sequence length="145" mass="16852">MDKFWQTKTLQAMTSSEWESLCDGCAKCCLVKLEDYETGEIEHTNVACELLDVDSCRCRNYEQRHSIVDDCITLDKDNIHTLGWLPETCSYRLISEKKPLPDWHHLVTGDPESHHSYGASLRGWVVSELDVRQEDIQEHIIQWVD</sequence>